<dbReference type="SUPFAM" id="SSF46548">
    <property type="entry name" value="alpha-helical ferredoxin"/>
    <property type="match status" value="1"/>
</dbReference>
<evidence type="ECO:0000256" key="2">
    <source>
        <dbReference type="ARBA" id="ARBA00023004"/>
    </source>
</evidence>
<dbReference type="GO" id="GO:0009055">
    <property type="term" value="F:electron transfer activity"/>
    <property type="evidence" value="ECO:0007669"/>
    <property type="project" value="InterPro"/>
</dbReference>
<evidence type="ECO:0000259" key="4">
    <source>
        <dbReference type="PROSITE" id="PS51379"/>
    </source>
</evidence>
<dbReference type="GO" id="GO:0046872">
    <property type="term" value="F:metal ion binding"/>
    <property type="evidence" value="ECO:0007669"/>
    <property type="project" value="UniProtKB-KW"/>
</dbReference>
<sequence length="430" mass="47252">MRPIYKFVSEDTGLITKTVSGFIPETVVIPLKKSSQDEIEILVKAGDKVKEGQVIAKSQDTCIHSSIPGTVVNIIHSKFADENEGYAAKIRLEGVFSFTGKKIIEKEWKSKEPSAIIFLMKEGGVLNTYSSPEPLNAQIKNLDKTKDRFLVVRLYSEDPSRITDAFVTEHYFEKIKTGAAITARAMEAKGILFAFDSNKSIPQNFADGFETETAVVSLDAKNYPNGFMHEIVSTAKKTLKNSIFKNVGNRDLFIDSVTALNVYNAVVLEKPEITAEIQVTGDCLNAGAVITVKTGTSLRQLAEQAGGFKREPGKIIINGKITGNSVSDIDIPVSKDVKSVAFIPFSQLHNQTEQNCIRCGNCLNCCPVGLSPETLYRCFKNKDHNNSELQLIEKTAVLCTECSLCNTVCPSRIPLSQTIALLKKGKINEK</sequence>
<evidence type="ECO:0000256" key="3">
    <source>
        <dbReference type="ARBA" id="ARBA00023014"/>
    </source>
</evidence>
<dbReference type="GO" id="GO:0016020">
    <property type="term" value="C:membrane"/>
    <property type="evidence" value="ECO:0007669"/>
    <property type="project" value="InterPro"/>
</dbReference>
<dbReference type="STRING" id="225004.SAMN02745152_00316"/>
<dbReference type="PROSITE" id="PS00198">
    <property type="entry name" value="4FE4S_FER_1"/>
    <property type="match status" value="1"/>
</dbReference>
<gene>
    <name evidence="5" type="ORF">SAMN02745152_00316</name>
</gene>
<dbReference type="AlphaFoldDB" id="A0A1T4KU62"/>
<dbReference type="GO" id="GO:0051539">
    <property type="term" value="F:4 iron, 4 sulfur cluster binding"/>
    <property type="evidence" value="ECO:0007669"/>
    <property type="project" value="InterPro"/>
</dbReference>
<dbReference type="Pfam" id="PF13183">
    <property type="entry name" value="Fer4_8"/>
    <property type="match status" value="1"/>
</dbReference>
<dbReference type="InterPro" id="IPR026902">
    <property type="entry name" value="RnfC_N"/>
</dbReference>
<dbReference type="PANTHER" id="PTHR43034:SF2">
    <property type="entry name" value="ION-TRANSLOCATING OXIDOREDUCTASE COMPLEX SUBUNIT C"/>
    <property type="match status" value="1"/>
</dbReference>
<organism evidence="5 6">
    <name type="scientific">Treponema berlinense</name>
    <dbReference type="NCBI Taxonomy" id="225004"/>
    <lineage>
        <taxon>Bacteria</taxon>
        <taxon>Pseudomonadati</taxon>
        <taxon>Spirochaetota</taxon>
        <taxon>Spirochaetia</taxon>
        <taxon>Spirochaetales</taxon>
        <taxon>Treponemataceae</taxon>
        <taxon>Treponema</taxon>
    </lineage>
</organism>
<dbReference type="PROSITE" id="PS51379">
    <property type="entry name" value="4FE4S_FER_2"/>
    <property type="match status" value="1"/>
</dbReference>
<feature type="domain" description="4Fe-4S ferredoxin-type" evidence="4">
    <location>
        <begin position="345"/>
        <end position="376"/>
    </location>
</feature>
<evidence type="ECO:0000313" key="6">
    <source>
        <dbReference type="Proteomes" id="UP000190395"/>
    </source>
</evidence>
<dbReference type="Proteomes" id="UP000190395">
    <property type="component" value="Unassembled WGS sequence"/>
</dbReference>
<dbReference type="Pfam" id="PF13375">
    <property type="entry name" value="RnfC_N"/>
    <property type="match status" value="1"/>
</dbReference>
<keyword evidence="6" id="KW-1185">Reference proteome</keyword>
<protein>
    <submittedName>
        <fullName evidence="5">Electron transport complex protein RnfC</fullName>
    </submittedName>
</protein>
<dbReference type="Gene3D" id="3.30.70.20">
    <property type="match status" value="1"/>
</dbReference>
<dbReference type="RefSeq" id="WP_078930069.1">
    <property type="nucleotide sequence ID" value="NZ_FUXC01000001.1"/>
</dbReference>
<reference evidence="5 6" key="1">
    <citation type="submission" date="2017-02" db="EMBL/GenBank/DDBJ databases">
        <authorList>
            <person name="Peterson S.W."/>
        </authorList>
    </citation>
    <scope>NUCLEOTIDE SEQUENCE [LARGE SCALE GENOMIC DNA]</scope>
    <source>
        <strain evidence="5 6">ATCC BAA-909</strain>
    </source>
</reference>
<proteinExistence type="predicted"/>
<name>A0A1T4KU62_9SPIR</name>
<dbReference type="EMBL" id="FUXC01000001">
    <property type="protein sequence ID" value="SJZ45961.1"/>
    <property type="molecule type" value="Genomic_DNA"/>
</dbReference>
<keyword evidence="3" id="KW-0411">Iron-sulfur</keyword>
<accession>A0A1T4KU62</accession>
<evidence type="ECO:0000313" key="5">
    <source>
        <dbReference type="EMBL" id="SJZ45961.1"/>
    </source>
</evidence>
<keyword evidence="2" id="KW-0408">Iron</keyword>
<keyword evidence="1" id="KW-0479">Metal-binding</keyword>
<dbReference type="InterPro" id="IPR017896">
    <property type="entry name" value="4Fe4S_Fe-S-bd"/>
</dbReference>
<evidence type="ECO:0000256" key="1">
    <source>
        <dbReference type="ARBA" id="ARBA00022723"/>
    </source>
</evidence>
<dbReference type="InterPro" id="IPR017900">
    <property type="entry name" value="4Fe4S_Fe_S_CS"/>
</dbReference>
<dbReference type="GeneID" id="303366592"/>
<dbReference type="OrthoDB" id="358646at2"/>
<dbReference type="InterPro" id="IPR010208">
    <property type="entry name" value="Ion_transpt_RnfC/RsxC"/>
</dbReference>
<dbReference type="PANTHER" id="PTHR43034">
    <property type="entry name" value="ION-TRANSLOCATING OXIDOREDUCTASE COMPLEX SUBUNIT C"/>
    <property type="match status" value="1"/>
</dbReference>